<accession>A0ACD3AU03</accession>
<name>A0ACD3AU03_9AGAR</name>
<dbReference type="Proteomes" id="UP000308600">
    <property type="component" value="Unassembled WGS sequence"/>
</dbReference>
<sequence>MLDAFKLKPFDLEPILADWKNPPRFNGNPKKDMPVEEWLKQIKAGCIERGIPEEYWYKVAQRCMGPKAKARLDELKAVISKVHGGKYRWTWKKFKIAMLNMGWSIDTSAKEAIKVSKTGSWFRLNSKSDIPTPPPSPPATTSTRPPPTRSNSLFWRKPSTEEIEVVSPAVQQHAKPPPPSRKNSDGSSFWPARRNSNAEKSHPPPSTPSKRPTPVKSKTDSGIISTMVNSHHSKSSSSSSSSSSTSNAVVAHSAKDSKGSHKDTEVSTVTNAPVWLLNAASALDFITSEHPKATSVISALLITAGTIPSLPGITAGAGGAVLASSATQAVGALAIGIGQVLNQSVKNSQENQQQHAQASSNVH</sequence>
<organism evidence="1 2">
    <name type="scientific">Pluteus cervinus</name>
    <dbReference type="NCBI Taxonomy" id="181527"/>
    <lineage>
        <taxon>Eukaryota</taxon>
        <taxon>Fungi</taxon>
        <taxon>Dikarya</taxon>
        <taxon>Basidiomycota</taxon>
        <taxon>Agaricomycotina</taxon>
        <taxon>Agaricomycetes</taxon>
        <taxon>Agaricomycetidae</taxon>
        <taxon>Agaricales</taxon>
        <taxon>Pluteineae</taxon>
        <taxon>Pluteaceae</taxon>
        <taxon>Pluteus</taxon>
    </lineage>
</organism>
<proteinExistence type="predicted"/>
<protein>
    <submittedName>
        <fullName evidence="1">Uncharacterized protein</fullName>
    </submittedName>
</protein>
<reference evidence="1 2" key="1">
    <citation type="journal article" date="2019" name="Nat. Ecol. Evol.">
        <title>Megaphylogeny resolves global patterns of mushroom evolution.</title>
        <authorList>
            <person name="Varga T."/>
            <person name="Krizsan K."/>
            <person name="Foldi C."/>
            <person name="Dima B."/>
            <person name="Sanchez-Garcia M."/>
            <person name="Sanchez-Ramirez S."/>
            <person name="Szollosi G.J."/>
            <person name="Szarkandi J.G."/>
            <person name="Papp V."/>
            <person name="Albert L."/>
            <person name="Andreopoulos W."/>
            <person name="Angelini C."/>
            <person name="Antonin V."/>
            <person name="Barry K.W."/>
            <person name="Bougher N.L."/>
            <person name="Buchanan P."/>
            <person name="Buyck B."/>
            <person name="Bense V."/>
            <person name="Catcheside P."/>
            <person name="Chovatia M."/>
            <person name="Cooper J."/>
            <person name="Damon W."/>
            <person name="Desjardin D."/>
            <person name="Finy P."/>
            <person name="Geml J."/>
            <person name="Haridas S."/>
            <person name="Hughes K."/>
            <person name="Justo A."/>
            <person name="Karasinski D."/>
            <person name="Kautmanova I."/>
            <person name="Kiss B."/>
            <person name="Kocsube S."/>
            <person name="Kotiranta H."/>
            <person name="LaButti K.M."/>
            <person name="Lechner B.E."/>
            <person name="Liimatainen K."/>
            <person name="Lipzen A."/>
            <person name="Lukacs Z."/>
            <person name="Mihaltcheva S."/>
            <person name="Morgado L.N."/>
            <person name="Niskanen T."/>
            <person name="Noordeloos M.E."/>
            <person name="Ohm R.A."/>
            <person name="Ortiz-Santana B."/>
            <person name="Ovrebo C."/>
            <person name="Racz N."/>
            <person name="Riley R."/>
            <person name="Savchenko A."/>
            <person name="Shiryaev A."/>
            <person name="Soop K."/>
            <person name="Spirin V."/>
            <person name="Szebenyi C."/>
            <person name="Tomsovsky M."/>
            <person name="Tulloss R.E."/>
            <person name="Uehling J."/>
            <person name="Grigoriev I.V."/>
            <person name="Vagvolgyi C."/>
            <person name="Papp T."/>
            <person name="Martin F.M."/>
            <person name="Miettinen O."/>
            <person name="Hibbett D.S."/>
            <person name="Nagy L.G."/>
        </authorList>
    </citation>
    <scope>NUCLEOTIDE SEQUENCE [LARGE SCALE GENOMIC DNA]</scope>
    <source>
        <strain evidence="1 2">NL-1719</strain>
    </source>
</reference>
<gene>
    <name evidence="1" type="ORF">BDN72DRAFT_624568</name>
</gene>
<evidence type="ECO:0000313" key="2">
    <source>
        <dbReference type="Proteomes" id="UP000308600"/>
    </source>
</evidence>
<keyword evidence="2" id="KW-1185">Reference proteome</keyword>
<dbReference type="EMBL" id="ML208335">
    <property type="protein sequence ID" value="TFK69208.1"/>
    <property type="molecule type" value="Genomic_DNA"/>
</dbReference>
<evidence type="ECO:0000313" key="1">
    <source>
        <dbReference type="EMBL" id="TFK69208.1"/>
    </source>
</evidence>